<dbReference type="GO" id="GO:0003824">
    <property type="term" value="F:catalytic activity"/>
    <property type="evidence" value="ECO:0007669"/>
    <property type="project" value="InterPro"/>
</dbReference>
<feature type="region of interest" description="Disordered" evidence="1">
    <location>
        <begin position="536"/>
        <end position="555"/>
    </location>
</feature>
<feature type="region of interest" description="Disordered" evidence="1">
    <location>
        <begin position="23"/>
        <end position="95"/>
    </location>
</feature>
<dbReference type="InterPro" id="IPR043502">
    <property type="entry name" value="DNA/RNA_pol_sf"/>
</dbReference>
<dbReference type="Proteomes" id="UP000184267">
    <property type="component" value="Unassembled WGS sequence"/>
</dbReference>
<dbReference type="EMBL" id="MNAD01001495">
    <property type="protein sequence ID" value="OJT05021.1"/>
    <property type="molecule type" value="Genomic_DNA"/>
</dbReference>
<evidence type="ECO:0000259" key="2">
    <source>
        <dbReference type="PROSITE" id="PS50878"/>
    </source>
</evidence>
<accession>A0A1M2VBI5</accession>
<evidence type="ECO:0000313" key="3">
    <source>
        <dbReference type="EMBL" id="OJT05021.1"/>
    </source>
</evidence>
<dbReference type="AlphaFoldDB" id="A0A1M2VBI5"/>
<dbReference type="SUPFAM" id="SSF56219">
    <property type="entry name" value="DNase I-like"/>
    <property type="match status" value="1"/>
</dbReference>
<dbReference type="InterPro" id="IPR005135">
    <property type="entry name" value="Endo/exonuclease/phosphatase"/>
</dbReference>
<dbReference type="STRING" id="154538.A0A1M2VBI5"/>
<reference evidence="3 4" key="1">
    <citation type="submission" date="2016-10" db="EMBL/GenBank/DDBJ databases">
        <title>Genome sequence of the basidiomycete white-rot fungus Trametes pubescens.</title>
        <authorList>
            <person name="Makela M.R."/>
            <person name="Granchi Z."/>
            <person name="Peng M."/>
            <person name="De Vries R.P."/>
            <person name="Grigoriev I."/>
            <person name="Riley R."/>
            <person name="Hilden K."/>
        </authorList>
    </citation>
    <scope>NUCLEOTIDE SEQUENCE [LARGE SCALE GENOMIC DNA]</scope>
    <source>
        <strain evidence="3 4">FBCC735</strain>
    </source>
</reference>
<proteinExistence type="predicted"/>
<dbReference type="Gene3D" id="3.60.10.10">
    <property type="entry name" value="Endonuclease/exonuclease/phosphatase"/>
    <property type="match status" value="1"/>
</dbReference>
<feature type="domain" description="Reverse transcriptase" evidence="2">
    <location>
        <begin position="711"/>
        <end position="960"/>
    </location>
</feature>
<feature type="region of interest" description="Disordered" evidence="1">
    <location>
        <begin position="112"/>
        <end position="155"/>
    </location>
</feature>
<dbReference type="PANTHER" id="PTHR19446">
    <property type="entry name" value="REVERSE TRANSCRIPTASES"/>
    <property type="match status" value="1"/>
</dbReference>
<feature type="compositionally biased region" description="Basic and acidic residues" evidence="1">
    <location>
        <begin position="112"/>
        <end position="122"/>
    </location>
</feature>
<dbReference type="InterPro" id="IPR000477">
    <property type="entry name" value="RT_dom"/>
</dbReference>
<dbReference type="CDD" id="cd01650">
    <property type="entry name" value="RT_nLTR_like"/>
    <property type="match status" value="1"/>
</dbReference>
<gene>
    <name evidence="3" type="ORF">TRAPUB_4177</name>
</gene>
<organism evidence="3 4">
    <name type="scientific">Trametes pubescens</name>
    <name type="common">White-rot fungus</name>
    <dbReference type="NCBI Taxonomy" id="154538"/>
    <lineage>
        <taxon>Eukaryota</taxon>
        <taxon>Fungi</taxon>
        <taxon>Dikarya</taxon>
        <taxon>Basidiomycota</taxon>
        <taxon>Agaricomycotina</taxon>
        <taxon>Agaricomycetes</taxon>
        <taxon>Polyporales</taxon>
        <taxon>Polyporaceae</taxon>
        <taxon>Trametes</taxon>
    </lineage>
</organism>
<dbReference type="InterPro" id="IPR036691">
    <property type="entry name" value="Endo/exonu/phosph_ase_sf"/>
</dbReference>
<dbReference type="OMA" id="YNECELA"/>
<dbReference type="SUPFAM" id="SSF56672">
    <property type="entry name" value="DNA/RNA polymerases"/>
    <property type="match status" value="1"/>
</dbReference>
<dbReference type="Pfam" id="PF03372">
    <property type="entry name" value="Exo_endo_phos"/>
    <property type="match status" value="1"/>
</dbReference>
<name>A0A1M2VBI5_TRAPU</name>
<dbReference type="PROSITE" id="PS50878">
    <property type="entry name" value="RT_POL"/>
    <property type="match status" value="1"/>
</dbReference>
<comment type="caution">
    <text evidence="3">The sequence shown here is derived from an EMBL/GenBank/DDBJ whole genome shotgun (WGS) entry which is preliminary data.</text>
</comment>
<evidence type="ECO:0000256" key="1">
    <source>
        <dbReference type="SAM" id="MobiDB-lite"/>
    </source>
</evidence>
<protein>
    <submittedName>
        <fullName evidence="3">Transposon TX1 uncharacterized 149 kDa protein</fullName>
    </submittedName>
</protein>
<evidence type="ECO:0000313" key="4">
    <source>
        <dbReference type="Proteomes" id="UP000184267"/>
    </source>
</evidence>
<sequence length="960" mass="107345">MAARPARQANNYYQSMPEASVYQHTEGLQQQLDGNYGNGTEATRFGGASGSAASQNSEDEQGRGNSEQVPLGEGGGEHSAVPRMPEPGAAQPDRVRNASRIDEQAAMLQNVLDRDGQRRGDTPEVSAGDAQLAQDQIGQTEIGHAPRRSRRRDEQIARKTATKVATLNINGFGTLLPDHPDNKWGRLYRMMKDQRIGILMVQETHLTEQRVADIHRMYAGSLKIFHSPHPESPTQKEGVAIVINTKLVSTVGAKARVIIPGRAIQVSVAWRGGDTRHLLCVYAPTSEGVLERADFFENVEQYYNAHPNVPLPHAMAGDFNNVEDIIDRLPMTDAGDSSVEKLDSLKMRLGLMIADGWRITHPTDRDYTFHRGVGDVATMSRLDRIYVTAEVFDFARGWIISQPGVKTDHLLMSVQLTTPNAPVAGPGRPVFPLCMLKNKTLAKRMKARGMQASTELKDMKTQGLRTDIHNPQTILCKMKADWFTMAREHEKATVPKLLRDIQELEKRLKEVKADESRTERVRASDVNALTKQVQDLKAKHLKQQQENSRAKHRMDGERPTKYWVHLNKAKTPRDLIPAFERLRREGSGEEATFETDSRKMAQMARAHHNGIQRDGPDVSPPEVRAQDIETVIASIEVTLTDEQTEVMDATITYNECELALLCAKTGTAPGVDGIQYEVWKTVNEHFREDSRHPAKPVFDALEILAAVFIDIQENGVCASTSFAEGWMSPIWKEKGEKTKIVNYRPIMLLNSDYKLLSKLLAIRMADVAPNIVHPAQVGFVPGRKLRDHTQLARMMMHWAEATEVNGAIVALDQEKAYNKIAHDYLWRVLEKFRVPQSYICILKSLYSEARTSVMVNGTLSEPYRVTRGVRQGDPLSCLLFDLAIEPLSSMIRKSEIVGLNVPNQIETLKATLFADDTTVYLSSADDFAALQHVLDVWCSATKAKFNIAKTEIIPIGEKCH</sequence>
<dbReference type="OrthoDB" id="2751000at2759"/>
<dbReference type="Pfam" id="PF00078">
    <property type="entry name" value="RVT_1"/>
    <property type="match status" value="1"/>
</dbReference>
<feature type="compositionally biased region" description="Polar residues" evidence="1">
    <location>
        <begin position="23"/>
        <end position="41"/>
    </location>
</feature>
<keyword evidence="4" id="KW-1185">Reference proteome</keyword>